<dbReference type="GO" id="GO:0004657">
    <property type="term" value="F:proline dehydrogenase activity"/>
    <property type="evidence" value="ECO:0007669"/>
    <property type="project" value="UniProtKB-EC"/>
</dbReference>
<dbReference type="InterPro" id="IPR015659">
    <property type="entry name" value="Proline_oxidase"/>
</dbReference>
<dbReference type="Gene3D" id="3.20.20.220">
    <property type="match status" value="1"/>
</dbReference>
<accession>A0A1S8BL64</accession>
<evidence type="ECO:0000259" key="6">
    <source>
        <dbReference type="Pfam" id="PF01619"/>
    </source>
</evidence>
<protein>
    <recommendedName>
        <fullName evidence="2 5">Proline dehydrogenase</fullName>
        <ecNumber evidence="2 5">1.5.5.2</ecNumber>
    </recommendedName>
</protein>
<dbReference type="GO" id="GO:0010133">
    <property type="term" value="P:L-proline catabolic process to L-glutamate"/>
    <property type="evidence" value="ECO:0007669"/>
    <property type="project" value="TreeGrafter"/>
</dbReference>
<reference evidence="7 8" key="1">
    <citation type="submission" date="2017-01" db="EMBL/GenBank/DDBJ databases">
        <title>Draft genome sequence of Diplodia seriata F98.1, a fungal species involved in grapevine trunk diseases.</title>
        <authorList>
            <person name="Robert-Siegwald G."/>
            <person name="Vallet J."/>
            <person name="Abou-Mansour E."/>
            <person name="Xu J."/>
            <person name="Rey P."/>
            <person name="Bertsch C."/>
            <person name="Rego C."/>
            <person name="Larignon P."/>
            <person name="Fontaine F."/>
            <person name="Lebrun M.-H."/>
        </authorList>
    </citation>
    <scope>NUCLEOTIDE SEQUENCE [LARGE SCALE GENOMIC DNA]</scope>
    <source>
        <strain evidence="7 8">F98.1</strain>
    </source>
</reference>
<dbReference type="OrthoDB" id="5464at2759"/>
<comment type="catalytic activity">
    <reaction evidence="5">
        <text>L-proline + a quinone = (S)-1-pyrroline-5-carboxylate + a quinol + H(+)</text>
        <dbReference type="Rhea" id="RHEA:23784"/>
        <dbReference type="ChEBI" id="CHEBI:15378"/>
        <dbReference type="ChEBI" id="CHEBI:17388"/>
        <dbReference type="ChEBI" id="CHEBI:24646"/>
        <dbReference type="ChEBI" id="CHEBI:60039"/>
        <dbReference type="ChEBI" id="CHEBI:132124"/>
        <dbReference type="EC" id="1.5.5.2"/>
    </reaction>
</comment>
<dbReference type="PANTHER" id="PTHR13914:SF0">
    <property type="entry name" value="PROLINE DEHYDROGENASE 1, MITOCHONDRIAL"/>
    <property type="match status" value="1"/>
</dbReference>
<comment type="similarity">
    <text evidence="1 5">Belongs to the proline oxidase family.</text>
</comment>
<dbReference type="InterPro" id="IPR002872">
    <property type="entry name" value="Proline_DH_dom"/>
</dbReference>
<dbReference type="GO" id="GO:0005739">
    <property type="term" value="C:mitochondrion"/>
    <property type="evidence" value="ECO:0007669"/>
    <property type="project" value="TreeGrafter"/>
</dbReference>
<dbReference type="AlphaFoldDB" id="A0A1S8BL64"/>
<evidence type="ECO:0000256" key="5">
    <source>
        <dbReference type="RuleBase" id="RU364054"/>
    </source>
</evidence>
<evidence type="ECO:0000313" key="7">
    <source>
        <dbReference type="EMBL" id="OMP88237.1"/>
    </source>
</evidence>
<organism evidence="7 8">
    <name type="scientific">Diplodia seriata</name>
    <dbReference type="NCBI Taxonomy" id="420778"/>
    <lineage>
        <taxon>Eukaryota</taxon>
        <taxon>Fungi</taxon>
        <taxon>Dikarya</taxon>
        <taxon>Ascomycota</taxon>
        <taxon>Pezizomycotina</taxon>
        <taxon>Dothideomycetes</taxon>
        <taxon>Dothideomycetes incertae sedis</taxon>
        <taxon>Botryosphaeriales</taxon>
        <taxon>Botryosphaeriaceae</taxon>
        <taxon>Diplodia</taxon>
    </lineage>
</organism>
<dbReference type="PANTHER" id="PTHR13914">
    <property type="entry name" value="PROLINE OXIDASE"/>
    <property type="match status" value="1"/>
</dbReference>
<dbReference type="STRING" id="420778.A0A1S8BL64"/>
<comment type="function">
    <text evidence="5">Converts proline to delta-1-pyrroline-5-carboxylate.</text>
</comment>
<evidence type="ECO:0000256" key="2">
    <source>
        <dbReference type="ARBA" id="ARBA00012695"/>
    </source>
</evidence>
<evidence type="ECO:0000256" key="1">
    <source>
        <dbReference type="ARBA" id="ARBA00005869"/>
    </source>
</evidence>
<keyword evidence="5" id="KW-0285">Flavoprotein</keyword>
<evidence type="ECO:0000256" key="3">
    <source>
        <dbReference type="ARBA" id="ARBA00023002"/>
    </source>
</evidence>
<dbReference type="Pfam" id="PF01619">
    <property type="entry name" value="Pro_dh"/>
    <property type="match status" value="1"/>
</dbReference>
<dbReference type="InterPro" id="IPR029041">
    <property type="entry name" value="FAD-linked_oxidoreductase-like"/>
</dbReference>
<dbReference type="SUPFAM" id="SSF51730">
    <property type="entry name" value="FAD-linked oxidoreductase"/>
    <property type="match status" value="1"/>
</dbReference>
<name>A0A1S8BL64_9PEZI</name>
<keyword evidence="3 5" id="KW-0560">Oxidoreductase</keyword>
<gene>
    <name evidence="7" type="ORF">BK809_0002994</name>
</gene>
<evidence type="ECO:0000313" key="8">
    <source>
        <dbReference type="Proteomes" id="UP000190776"/>
    </source>
</evidence>
<keyword evidence="5" id="KW-0274">FAD</keyword>
<keyword evidence="4 5" id="KW-0642">Proline metabolism</keyword>
<comment type="caution">
    <text evidence="7">The sequence shown here is derived from an EMBL/GenBank/DDBJ whole genome shotgun (WGS) entry which is preliminary data.</text>
</comment>
<dbReference type="Proteomes" id="UP000190776">
    <property type="component" value="Unassembled WGS sequence"/>
</dbReference>
<dbReference type="EMBL" id="MSZU01000075">
    <property type="protein sequence ID" value="OMP88237.1"/>
    <property type="molecule type" value="Genomic_DNA"/>
</dbReference>
<feature type="domain" description="Proline dehydrogenase" evidence="6">
    <location>
        <begin position="138"/>
        <end position="458"/>
    </location>
</feature>
<sequence>MANSFILRTPAATSKALRIRSTQQRLCRRARRLTTISTQRYDSLPQQKDGSKQDCTEADTALPPLSALPTGMLLRSVCINAISSKPLFLTPALAALSALCKPNRSWLFNVDRNPLIHSILKATFYKQFCAGETGAEVTSTMRRLREIGFRGTILTYAKETVFDHRTNTENRMGVAANEDGQEAKCENIAEWREGTLKTVELLEEGDQLALKVTGAGPLVTSRFHAGALPPQQMLDALDEICQQAQARGARILIDAESQHFQAGIEQVGLDLMRKYNRSGHAVVYNTYQAYLKSTPRRLAAHLAAAADEGFTLGLKLVRGAYMASDERALIHDTKPDTDAAYDAIAQGALRRQLFGEFGMSRPFPSLNLILAGHNAESVGRAHALHASRVAAGLPTVPVAFAQLHGMADGVSFGLLQLKDGEGKGGPEVYKCSTWGSMGQCLAYLTRRAAENRDAASRTVDEYRALKKEVGRRVRAALAPGSWFGGGGGASR</sequence>
<proteinExistence type="inferred from homology"/>
<comment type="cofactor">
    <cofactor evidence="5">
        <name>FAD</name>
        <dbReference type="ChEBI" id="CHEBI:57692"/>
    </cofactor>
</comment>
<dbReference type="GO" id="GO:0071949">
    <property type="term" value="F:FAD binding"/>
    <property type="evidence" value="ECO:0007669"/>
    <property type="project" value="TreeGrafter"/>
</dbReference>
<evidence type="ECO:0000256" key="4">
    <source>
        <dbReference type="ARBA" id="ARBA00023062"/>
    </source>
</evidence>
<dbReference type="EC" id="1.5.5.2" evidence="2 5"/>